<organism evidence="1 2">
    <name type="scientific">Flavobacterium saliperosum S13</name>
    <dbReference type="NCBI Taxonomy" id="1341155"/>
    <lineage>
        <taxon>Bacteria</taxon>
        <taxon>Pseudomonadati</taxon>
        <taxon>Bacteroidota</taxon>
        <taxon>Flavobacteriia</taxon>
        <taxon>Flavobacteriales</taxon>
        <taxon>Flavobacteriaceae</taxon>
        <taxon>Flavobacterium</taxon>
    </lineage>
</organism>
<dbReference type="Proteomes" id="UP000018234">
    <property type="component" value="Unassembled WGS sequence"/>
</dbReference>
<gene>
    <name evidence="1" type="ORF">FSS13T_09830</name>
</gene>
<reference evidence="1 2" key="1">
    <citation type="submission" date="2013-08" db="EMBL/GenBank/DDBJ databases">
        <title>Flavobacterium saliperosum type strain genome sequencing.</title>
        <authorList>
            <person name="Lee K."/>
            <person name="Yi H."/>
            <person name="Park S."/>
            <person name="Chun J."/>
        </authorList>
    </citation>
    <scope>NUCLEOTIDE SEQUENCE [LARGE SCALE GENOMIC DNA]</scope>
    <source>
        <strain evidence="1 2">S13</strain>
    </source>
</reference>
<evidence type="ECO:0000313" key="1">
    <source>
        <dbReference type="EMBL" id="ESU26814.1"/>
    </source>
</evidence>
<accession>A0ABP3A419</accession>
<comment type="caution">
    <text evidence="1">The sequence shown here is derived from an EMBL/GenBank/DDBJ whole genome shotgun (WGS) entry which is preliminary data.</text>
</comment>
<proteinExistence type="predicted"/>
<protein>
    <submittedName>
        <fullName evidence="1">Uncharacterized protein</fullName>
    </submittedName>
</protein>
<dbReference type="EMBL" id="AVFO01000015">
    <property type="protein sequence ID" value="ESU26814.1"/>
    <property type="molecule type" value="Genomic_DNA"/>
</dbReference>
<sequence>MSKKAVLSYVVFGLKTNLGLVKVMKNQLRFTAPLPISSQMY</sequence>
<keyword evidence="2" id="KW-1185">Reference proteome</keyword>
<name>A0ABP3A419_9FLAO</name>
<evidence type="ECO:0000313" key="2">
    <source>
        <dbReference type="Proteomes" id="UP000018234"/>
    </source>
</evidence>